<dbReference type="EMBL" id="SRJC01000001">
    <property type="protein sequence ID" value="TGB04442.1"/>
    <property type="molecule type" value="Genomic_DNA"/>
</dbReference>
<feature type="transmembrane region" description="Helical" evidence="1">
    <location>
        <begin position="104"/>
        <end position="123"/>
    </location>
</feature>
<gene>
    <name evidence="2" type="ORF">E4663_05450</name>
</gene>
<accession>A0A4Z0H254</accession>
<feature type="transmembrane region" description="Helical" evidence="1">
    <location>
        <begin position="9"/>
        <end position="31"/>
    </location>
</feature>
<keyword evidence="1" id="KW-1133">Transmembrane helix</keyword>
<reference evidence="2 3" key="1">
    <citation type="journal article" date="2003" name="Int. J. Syst. Evol. Microbiol.">
        <title>Halobacillus salinus sp. nov., isolated from a salt lake on the coast of the East Sea in Korea.</title>
        <authorList>
            <person name="Yoon J.H."/>
            <person name="Kang K.H."/>
            <person name="Park Y.H."/>
        </authorList>
    </citation>
    <scope>NUCLEOTIDE SEQUENCE [LARGE SCALE GENOMIC DNA]</scope>
    <source>
        <strain evidence="2 3">HSL-3</strain>
    </source>
</reference>
<keyword evidence="1" id="KW-0812">Transmembrane</keyword>
<keyword evidence="1" id="KW-0472">Membrane</keyword>
<dbReference type="STRING" id="192814.GCA_900166575_01493"/>
<evidence type="ECO:0000313" key="3">
    <source>
        <dbReference type="Proteomes" id="UP000297982"/>
    </source>
</evidence>
<sequence length="127" mass="14353">MTKDHYPSIYIGAGVILGLQCIFILTIGILAGDLFPVHALPLLSTAIMAFCMSYLHPQFKQKDERMRLIRYKGLFFSFFFMLGVMSILLFLIEATAVSLNASEVIQLLITLYMSSVFISWVVIAKKH</sequence>
<evidence type="ECO:0000256" key="1">
    <source>
        <dbReference type="SAM" id="Phobius"/>
    </source>
</evidence>
<comment type="caution">
    <text evidence="2">The sequence shown here is derived from an EMBL/GenBank/DDBJ whole genome shotgun (WGS) entry which is preliminary data.</text>
</comment>
<dbReference type="OrthoDB" id="2721173at2"/>
<evidence type="ECO:0000313" key="2">
    <source>
        <dbReference type="EMBL" id="TGB04442.1"/>
    </source>
</evidence>
<protein>
    <submittedName>
        <fullName evidence="2">Permease</fullName>
    </submittedName>
</protein>
<dbReference type="Proteomes" id="UP000297982">
    <property type="component" value="Unassembled WGS sequence"/>
</dbReference>
<keyword evidence="3" id="KW-1185">Reference proteome</keyword>
<feature type="transmembrane region" description="Helical" evidence="1">
    <location>
        <begin position="75"/>
        <end position="92"/>
    </location>
</feature>
<organism evidence="2 3">
    <name type="scientific">Halobacillus salinus</name>
    <dbReference type="NCBI Taxonomy" id="192814"/>
    <lineage>
        <taxon>Bacteria</taxon>
        <taxon>Bacillati</taxon>
        <taxon>Bacillota</taxon>
        <taxon>Bacilli</taxon>
        <taxon>Bacillales</taxon>
        <taxon>Bacillaceae</taxon>
        <taxon>Halobacillus</taxon>
    </lineage>
</organism>
<dbReference type="RefSeq" id="WP_079479862.1">
    <property type="nucleotide sequence ID" value="NZ_FVYZ01000004.1"/>
</dbReference>
<proteinExistence type="predicted"/>
<name>A0A4Z0H254_9BACI</name>
<feature type="transmembrane region" description="Helical" evidence="1">
    <location>
        <begin position="37"/>
        <end position="55"/>
    </location>
</feature>
<dbReference type="AlphaFoldDB" id="A0A4Z0H254"/>